<dbReference type="PANTHER" id="PTHR31859">
    <property type="entry name" value="TETRATRICOPEPTIDE REPEAT PROTEIN 39 FAMILY MEMBER"/>
    <property type="match status" value="1"/>
</dbReference>
<reference evidence="3 4" key="1">
    <citation type="submission" date="2014-04" db="EMBL/GenBank/DDBJ databases">
        <authorList>
            <consortium name="DOE Joint Genome Institute"/>
            <person name="Kuo A."/>
            <person name="Tarkka M."/>
            <person name="Buscot F."/>
            <person name="Kohler A."/>
            <person name="Nagy L.G."/>
            <person name="Floudas D."/>
            <person name="Copeland A."/>
            <person name="Barry K.W."/>
            <person name="Cichocki N."/>
            <person name="Veneault-Fourrey C."/>
            <person name="LaButti K."/>
            <person name="Lindquist E.A."/>
            <person name="Lipzen A."/>
            <person name="Lundell T."/>
            <person name="Morin E."/>
            <person name="Murat C."/>
            <person name="Sun H."/>
            <person name="Tunlid A."/>
            <person name="Henrissat B."/>
            <person name="Grigoriev I.V."/>
            <person name="Hibbett D.S."/>
            <person name="Martin F."/>
            <person name="Nordberg H.P."/>
            <person name="Cantor M.N."/>
            <person name="Hua S.X."/>
        </authorList>
    </citation>
    <scope>NUCLEOTIDE SEQUENCE [LARGE SCALE GENOMIC DNA]</scope>
    <source>
        <strain evidence="3 4">F 1598</strain>
    </source>
</reference>
<name>A0A0C3EYX9_PILCF</name>
<dbReference type="AlphaFoldDB" id="A0A0C3EYX9"/>
<dbReference type="GO" id="GO:0005741">
    <property type="term" value="C:mitochondrial outer membrane"/>
    <property type="evidence" value="ECO:0007669"/>
    <property type="project" value="TreeGrafter"/>
</dbReference>
<organism evidence="3 4">
    <name type="scientific">Piloderma croceum (strain F 1598)</name>
    <dbReference type="NCBI Taxonomy" id="765440"/>
    <lineage>
        <taxon>Eukaryota</taxon>
        <taxon>Fungi</taxon>
        <taxon>Dikarya</taxon>
        <taxon>Basidiomycota</taxon>
        <taxon>Agaricomycotina</taxon>
        <taxon>Agaricomycetes</taxon>
        <taxon>Agaricomycetidae</taxon>
        <taxon>Atheliales</taxon>
        <taxon>Atheliaceae</taxon>
        <taxon>Piloderma</taxon>
    </lineage>
</organism>
<feature type="region of interest" description="Disordered" evidence="1">
    <location>
        <begin position="72"/>
        <end position="92"/>
    </location>
</feature>
<dbReference type="EMBL" id="KN833092">
    <property type="protein sequence ID" value="KIM73124.1"/>
    <property type="molecule type" value="Genomic_DNA"/>
</dbReference>
<dbReference type="GO" id="GO:0005634">
    <property type="term" value="C:nucleus"/>
    <property type="evidence" value="ECO:0007669"/>
    <property type="project" value="TreeGrafter"/>
</dbReference>
<evidence type="ECO:0000256" key="2">
    <source>
        <dbReference type="SAM" id="Phobius"/>
    </source>
</evidence>
<keyword evidence="2" id="KW-0472">Membrane</keyword>
<keyword evidence="2" id="KW-1133">Transmembrane helix</keyword>
<evidence type="ECO:0000313" key="3">
    <source>
        <dbReference type="EMBL" id="KIM73124.1"/>
    </source>
</evidence>
<dbReference type="Pfam" id="PF10300">
    <property type="entry name" value="Iml2-TPR_39"/>
    <property type="match status" value="1"/>
</dbReference>
<reference evidence="4" key="2">
    <citation type="submission" date="2015-01" db="EMBL/GenBank/DDBJ databases">
        <title>Evolutionary Origins and Diversification of the Mycorrhizal Mutualists.</title>
        <authorList>
            <consortium name="DOE Joint Genome Institute"/>
            <consortium name="Mycorrhizal Genomics Consortium"/>
            <person name="Kohler A."/>
            <person name="Kuo A."/>
            <person name="Nagy L.G."/>
            <person name="Floudas D."/>
            <person name="Copeland A."/>
            <person name="Barry K.W."/>
            <person name="Cichocki N."/>
            <person name="Veneault-Fourrey C."/>
            <person name="LaButti K."/>
            <person name="Lindquist E.A."/>
            <person name="Lipzen A."/>
            <person name="Lundell T."/>
            <person name="Morin E."/>
            <person name="Murat C."/>
            <person name="Riley R."/>
            <person name="Ohm R."/>
            <person name="Sun H."/>
            <person name="Tunlid A."/>
            <person name="Henrissat B."/>
            <person name="Grigoriev I.V."/>
            <person name="Hibbett D.S."/>
            <person name="Martin F."/>
        </authorList>
    </citation>
    <scope>NUCLEOTIDE SEQUENCE [LARGE SCALE GENOMIC DNA]</scope>
    <source>
        <strain evidence="4">F 1598</strain>
    </source>
</reference>
<proteinExistence type="predicted"/>
<feature type="transmembrane region" description="Helical" evidence="2">
    <location>
        <begin position="257"/>
        <end position="274"/>
    </location>
</feature>
<accession>A0A0C3EYX9</accession>
<dbReference type="PANTHER" id="PTHR31859:SF1">
    <property type="entry name" value="TETRATRICOPEPTIDE REPEAT PROTEIN 39C"/>
    <property type="match status" value="1"/>
</dbReference>
<dbReference type="InParanoid" id="A0A0C3EYX9"/>
<dbReference type="InterPro" id="IPR019412">
    <property type="entry name" value="IML2/TPR_39"/>
</dbReference>
<protein>
    <submittedName>
        <fullName evidence="3">Uncharacterized protein</fullName>
    </submittedName>
</protein>
<evidence type="ECO:0000256" key="1">
    <source>
        <dbReference type="SAM" id="MobiDB-lite"/>
    </source>
</evidence>
<keyword evidence="2" id="KW-0812">Transmembrane</keyword>
<feature type="transmembrane region" description="Helical" evidence="2">
    <location>
        <begin position="213"/>
        <end position="237"/>
    </location>
</feature>
<dbReference type="HOGENOM" id="CLU_077735_0_0_1"/>
<keyword evidence="4" id="KW-1185">Reference proteome</keyword>
<dbReference type="GO" id="GO:0005829">
    <property type="term" value="C:cytosol"/>
    <property type="evidence" value="ECO:0007669"/>
    <property type="project" value="TreeGrafter"/>
</dbReference>
<evidence type="ECO:0000313" key="4">
    <source>
        <dbReference type="Proteomes" id="UP000054166"/>
    </source>
</evidence>
<dbReference type="OrthoDB" id="43460at2759"/>
<gene>
    <name evidence="3" type="ORF">PILCRDRAFT_15510</name>
</gene>
<sequence>MHMIPAGGFDVLSLPGGWTEYGAEPAVSIQDEGVRRTICDIVLLIFHLALSSFTFDGSISMAQKILDRNLRRDPNGKQASSSGGEVSVSDPRARRRVLPIRWWTTSSLSQSTPQGNQILYQSTPVTIPVLESAPYLLPGDLDCKLLPVGHPCIWLKACYSYGIAVYLLEIGGKENVMEASKLTEKVPEIPGKSIPLEKFVARKARKFQSQGRLTLPVLELAYLFLGIAHALRAIVVAKMLPEYENGMEFYDDLALRAFWRGFIVAILHIWIGTLSSTRTKIVSKPTAIASTKAAFETVSANGLKNNLEHHLVYHAHYELDRSLSRESDDTAARGQFHLVLSGKPLEATTHGGRANVVWRWVSY</sequence>
<dbReference type="Proteomes" id="UP000054166">
    <property type="component" value="Unassembled WGS sequence"/>
</dbReference>